<protein>
    <recommendedName>
        <fullName evidence="2">Protein-arginine deiminase C-terminal domain-containing protein</fullName>
    </recommendedName>
</protein>
<dbReference type="RefSeq" id="XP_040675626.1">
    <property type="nucleotide sequence ID" value="XM_040826413.1"/>
</dbReference>
<dbReference type="STRING" id="1081103.A0A0B2WNI0"/>
<proteinExistence type="predicted"/>
<dbReference type="Proteomes" id="UP000030816">
    <property type="component" value="Unassembled WGS sequence"/>
</dbReference>
<sequence length="188" mass="20766">MDVGHVDKIIGFHVINSRMVLVATDATKSQEILLKAQQHSFSSKRVAETGRETIDEFLADKNATEASEADETVARSASQSPAPAPPRRPGRSRGSEPLSHLYIRVKTVHANSVNGLSLSPPNYMASNILGPVIRGLDVLQLNVDHILRNAGFSRVDYVDADGFHEYDGDLHCLANTWHDASEPWWRSR</sequence>
<dbReference type="EMBL" id="AZHE01000033">
    <property type="protein sequence ID" value="KHN94560.1"/>
    <property type="molecule type" value="Genomic_DNA"/>
</dbReference>
<reference evidence="3 4" key="1">
    <citation type="journal article" date="2014" name="Proc. Natl. Acad. Sci. U.S.A.">
        <title>Trajectory and genomic determinants of fungal-pathogen speciation and host adaptation.</title>
        <authorList>
            <person name="Hu X."/>
            <person name="Xiao G."/>
            <person name="Zheng P."/>
            <person name="Shang Y."/>
            <person name="Su Y."/>
            <person name="Zhang X."/>
            <person name="Liu X."/>
            <person name="Zhan S."/>
            <person name="St Leger R.J."/>
            <person name="Wang C."/>
        </authorList>
    </citation>
    <scope>NUCLEOTIDE SEQUENCE [LARGE SCALE GENOMIC DNA]</scope>
    <source>
        <strain evidence="3 4">ARSEF 1941</strain>
    </source>
</reference>
<dbReference type="AlphaFoldDB" id="A0A0B2WNI0"/>
<accession>A0A0B2WNI0</accession>
<dbReference type="Gene3D" id="3.75.10.10">
    <property type="entry name" value="L-arginine/glycine Amidinotransferase, Chain A"/>
    <property type="match status" value="1"/>
</dbReference>
<dbReference type="HOGENOM" id="CLU_1441355_0_0_1"/>
<gene>
    <name evidence="3" type="ORF">MAM_07615</name>
</gene>
<dbReference type="GeneID" id="63742070"/>
<dbReference type="GO" id="GO:0005737">
    <property type="term" value="C:cytoplasm"/>
    <property type="evidence" value="ECO:0007669"/>
    <property type="project" value="InterPro"/>
</dbReference>
<dbReference type="GO" id="GO:0004668">
    <property type="term" value="F:protein-arginine deiminase activity"/>
    <property type="evidence" value="ECO:0007669"/>
    <property type="project" value="InterPro"/>
</dbReference>
<dbReference type="Pfam" id="PF03068">
    <property type="entry name" value="PAD"/>
    <property type="match status" value="1"/>
</dbReference>
<keyword evidence="4" id="KW-1185">Reference proteome</keyword>
<dbReference type="GO" id="GO:0005509">
    <property type="term" value="F:calcium ion binding"/>
    <property type="evidence" value="ECO:0007669"/>
    <property type="project" value="InterPro"/>
</dbReference>
<evidence type="ECO:0000313" key="4">
    <source>
        <dbReference type="Proteomes" id="UP000030816"/>
    </source>
</evidence>
<feature type="domain" description="Protein-arginine deiminase C-terminal" evidence="2">
    <location>
        <begin position="104"/>
        <end position="185"/>
    </location>
</feature>
<dbReference type="InterPro" id="IPR013530">
    <property type="entry name" value="PAD_C"/>
</dbReference>
<evidence type="ECO:0000259" key="2">
    <source>
        <dbReference type="Pfam" id="PF03068"/>
    </source>
</evidence>
<comment type="caution">
    <text evidence="3">The sequence shown here is derived from an EMBL/GenBank/DDBJ whole genome shotgun (WGS) entry which is preliminary data.</text>
</comment>
<evidence type="ECO:0000256" key="1">
    <source>
        <dbReference type="SAM" id="MobiDB-lite"/>
    </source>
</evidence>
<dbReference type="SUPFAM" id="SSF55909">
    <property type="entry name" value="Pentein"/>
    <property type="match status" value="1"/>
</dbReference>
<name>A0A0B2WNI0_METAS</name>
<evidence type="ECO:0000313" key="3">
    <source>
        <dbReference type="EMBL" id="KHN94560.1"/>
    </source>
</evidence>
<organism evidence="3 4">
    <name type="scientific">Metarhizium album (strain ARSEF 1941)</name>
    <dbReference type="NCBI Taxonomy" id="1081103"/>
    <lineage>
        <taxon>Eukaryota</taxon>
        <taxon>Fungi</taxon>
        <taxon>Dikarya</taxon>
        <taxon>Ascomycota</taxon>
        <taxon>Pezizomycotina</taxon>
        <taxon>Sordariomycetes</taxon>
        <taxon>Hypocreomycetidae</taxon>
        <taxon>Hypocreales</taxon>
        <taxon>Clavicipitaceae</taxon>
        <taxon>Metarhizium</taxon>
    </lineage>
</organism>
<feature type="region of interest" description="Disordered" evidence="1">
    <location>
        <begin position="59"/>
        <end position="96"/>
    </location>
</feature>